<evidence type="ECO:0008006" key="4">
    <source>
        <dbReference type="Google" id="ProtNLM"/>
    </source>
</evidence>
<proteinExistence type="predicted"/>
<feature type="chain" id="PRO_5035817883" description="Secreted protein" evidence="1">
    <location>
        <begin position="24"/>
        <end position="179"/>
    </location>
</feature>
<evidence type="ECO:0000313" key="3">
    <source>
        <dbReference type="Proteomes" id="UP000708148"/>
    </source>
</evidence>
<feature type="signal peptide" evidence="1">
    <location>
        <begin position="1"/>
        <end position="23"/>
    </location>
</feature>
<reference evidence="2" key="1">
    <citation type="submission" date="2020-12" db="EMBL/GenBank/DDBJ databases">
        <authorList>
            <person name="Iha C."/>
        </authorList>
    </citation>
    <scope>NUCLEOTIDE SEQUENCE</scope>
</reference>
<accession>A0A8S1IPZ4</accession>
<dbReference type="EMBL" id="CAJHUC010000465">
    <property type="protein sequence ID" value="CAD7696358.1"/>
    <property type="molecule type" value="Genomic_DNA"/>
</dbReference>
<organism evidence="2 3">
    <name type="scientific">Ostreobium quekettii</name>
    <dbReference type="NCBI Taxonomy" id="121088"/>
    <lineage>
        <taxon>Eukaryota</taxon>
        <taxon>Viridiplantae</taxon>
        <taxon>Chlorophyta</taxon>
        <taxon>core chlorophytes</taxon>
        <taxon>Ulvophyceae</taxon>
        <taxon>TCBD clade</taxon>
        <taxon>Bryopsidales</taxon>
        <taxon>Ostreobineae</taxon>
        <taxon>Ostreobiaceae</taxon>
        <taxon>Ostreobium</taxon>
    </lineage>
</organism>
<dbReference type="AlphaFoldDB" id="A0A8S1IPZ4"/>
<comment type="caution">
    <text evidence="2">The sequence shown here is derived from an EMBL/GenBank/DDBJ whole genome shotgun (WGS) entry which is preliminary data.</text>
</comment>
<name>A0A8S1IPZ4_9CHLO</name>
<protein>
    <recommendedName>
        <fullName evidence="4">Secreted protein</fullName>
    </recommendedName>
</protein>
<sequence length="179" mass="19128">MGAAPGSVALAVFLLSAAWSCGAQEEHYELGDDPATTGCPILAREELEVVLELEGEGNLHLSKPLQTAIREGLATLLLAAGVPDARYIGIISSSLPCTTGSKGAPRQLLQKTTCTELVLAIFISDLARVRDVEQVVQGPGFCTVTQRAMHNAGALTYFWPLNALHLKHHLSVRESLLRC</sequence>
<evidence type="ECO:0000313" key="2">
    <source>
        <dbReference type="EMBL" id="CAD7696358.1"/>
    </source>
</evidence>
<gene>
    <name evidence="2" type="ORF">OSTQU699_LOCUS1719</name>
</gene>
<dbReference type="Proteomes" id="UP000708148">
    <property type="component" value="Unassembled WGS sequence"/>
</dbReference>
<evidence type="ECO:0000256" key="1">
    <source>
        <dbReference type="SAM" id="SignalP"/>
    </source>
</evidence>
<keyword evidence="1" id="KW-0732">Signal</keyword>
<keyword evidence="3" id="KW-1185">Reference proteome</keyword>